<evidence type="ECO:0000313" key="5">
    <source>
        <dbReference type="EMBL" id="RFB03905.1"/>
    </source>
</evidence>
<dbReference type="NCBIfam" id="NF033788">
    <property type="entry name" value="HTH_metalloreg"/>
    <property type="match status" value="1"/>
</dbReference>
<dbReference type="SMART" id="SM00418">
    <property type="entry name" value="HTH_ARSR"/>
    <property type="match status" value="1"/>
</dbReference>
<name>A0A371REN6_9PROT</name>
<feature type="domain" description="HTH arsR-type" evidence="4">
    <location>
        <begin position="5"/>
        <end position="102"/>
    </location>
</feature>
<gene>
    <name evidence="5" type="ORF">DX908_00555</name>
</gene>
<keyword evidence="2" id="KW-0238">DNA-binding</keyword>
<dbReference type="PRINTS" id="PR00778">
    <property type="entry name" value="HTHARSR"/>
</dbReference>
<dbReference type="OrthoDB" id="194599at2"/>
<dbReference type="Proteomes" id="UP000264589">
    <property type="component" value="Unassembled WGS sequence"/>
</dbReference>
<evidence type="ECO:0000313" key="6">
    <source>
        <dbReference type="Proteomes" id="UP000264589"/>
    </source>
</evidence>
<keyword evidence="6" id="KW-1185">Reference proteome</keyword>
<evidence type="ECO:0000256" key="1">
    <source>
        <dbReference type="ARBA" id="ARBA00023015"/>
    </source>
</evidence>
<reference evidence="5 6" key="1">
    <citation type="submission" date="2018-08" db="EMBL/GenBank/DDBJ databases">
        <title>Parvularcula sp. SM1705, isolated from surface water of the South Sea China.</title>
        <authorList>
            <person name="Sun L."/>
        </authorList>
    </citation>
    <scope>NUCLEOTIDE SEQUENCE [LARGE SCALE GENOMIC DNA]</scope>
    <source>
        <strain evidence="5 6">SM1705</strain>
    </source>
</reference>
<dbReference type="InterPro" id="IPR036388">
    <property type="entry name" value="WH-like_DNA-bd_sf"/>
</dbReference>
<dbReference type="EMBL" id="QUQO01000001">
    <property type="protein sequence ID" value="RFB03905.1"/>
    <property type="molecule type" value="Genomic_DNA"/>
</dbReference>
<dbReference type="RefSeq" id="WP_116390533.1">
    <property type="nucleotide sequence ID" value="NZ_QUQO01000001.1"/>
</dbReference>
<dbReference type="GO" id="GO:0003677">
    <property type="term" value="F:DNA binding"/>
    <property type="evidence" value="ECO:0007669"/>
    <property type="project" value="UniProtKB-KW"/>
</dbReference>
<dbReference type="SUPFAM" id="SSF46785">
    <property type="entry name" value="Winged helix' DNA-binding domain"/>
    <property type="match status" value="1"/>
</dbReference>
<accession>A0A371REN6</accession>
<dbReference type="Pfam" id="PF01022">
    <property type="entry name" value="HTH_5"/>
    <property type="match status" value="1"/>
</dbReference>
<protein>
    <submittedName>
        <fullName evidence="5">Transcriptional regulator</fullName>
    </submittedName>
</protein>
<organism evidence="5 6">
    <name type="scientific">Parvularcula marina</name>
    <dbReference type="NCBI Taxonomy" id="2292771"/>
    <lineage>
        <taxon>Bacteria</taxon>
        <taxon>Pseudomonadati</taxon>
        <taxon>Pseudomonadota</taxon>
        <taxon>Alphaproteobacteria</taxon>
        <taxon>Parvularculales</taxon>
        <taxon>Parvularculaceae</taxon>
        <taxon>Parvularcula</taxon>
    </lineage>
</organism>
<evidence type="ECO:0000256" key="2">
    <source>
        <dbReference type="ARBA" id="ARBA00023125"/>
    </source>
</evidence>
<dbReference type="FunCoup" id="A0A371REN6">
    <property type="interactions" value="117"/>
</dbReference>
<proteinExistence type="predicted"/>
<dbReference type="InParanoid" id="A0A371REN6"/>
<dbReference type="AlphaFoldDB" id="A0A371REN6"/>
<dbReference type="PANTHER" id="PTHR43132:SF2">
    <property type="entry name" value="ARSENICAL RESISTANCE OPERON REPRESSOR ARSR-RELATED"/>
    <property type="match status" value="1"/>
</dbReference>
<dbReference type="GO" id="GO:0003700">
    <property type="term" value="F:DNA-binding transcription factor activity"/>
    <property type="evidence" value="ECO:0007669"/>
    <property type="project" value="InterPro"/>
</dbReference>
<comment type="caution">
    <text evidence="5">The sequence shown here is derived from an EMBL/GenBank/DDBJ whole genome shotgun (WGS) entry which is preliminary data.</text>
</comment>
<sequence length="113" mass="12382">MNIEDMQQSAGDAADFLRSLANEKRLMIVCQLISGEMSVGELCESLDVRQSTMSQQLALLRMEGIVKTRKEAQTVYYSLANDGARQVVEILHGMFCSENGAAKPARRKVGATA</sequence>
<dbReference type="InterPro" id="IPR001845">
    <property type="entry name" value="HTH_ArsR_DNA-bd_dom"/>
</dbReference>
<dbReference type="InterPro" id="IPR051011">
    <property type="entry name" value="Metal_resp_trans_reg"/>
</dbReference>
<dbReference type="CDD" id="cd00090">
    <property type="entry name" value="HTH_ARSR"/>
    <property type="match status" value="1"/>
</dbReference>
<dbReference type="Gene3D" id="1.10.10.10">
    <property type="entry name" value="Winged helix-like DNA-binding domain superfamily/Winged helix DNA-binding domain"/>
    <property type="match status" value="1"/>
</dbReference>
<evidence type="ECO:0000256" key="3">
    <source>
        <dbReference type="ARBA" id="ARBA00023163"/>
    </source>
</evidence>
<evidence type="ECO:0000259" key="4">
    <source>
        <dbReference type="PROSITE" id="PS50987"/>
    </source>
</evidence>
<dbReference type="InterPro" id="IPR011991">
    <property type="entry name" value="ArsR-like_HTH"/>
</dbReference>
<dbReference type="PANTHER" id="PTHR43132">
    <property type="entry name" value="ARSENICAL RESISTANCE OPERON REPRESSOR ARSR-RELATED"/>
    <property type="match status" value="1"/>
</dbReference>
<dbReference type="PROSITE" id="PS50987">
    <property type="entry name" value="HTH_ARSR_2"/>
    <property type="match status" value="1"/>
</dbReference>
<dbReference type="InterPro" id="IPR036390">
    <property type="entry name" value="WH_DNA-bd_sf"/>
</dbReference>
<keyword evidence="1" id="KW-0805">Transcription regulation</keyword>
<keyword evidence="3" id="KW-0804">Transcription</keyword>